<name>A0A7M5V186_9CNID</name>
<reference evidence="3" key="1">
    <citation type="submission" date="2021-01" db="UniProtKB">
        <authorList>
            <consortium name="EnsemblMetazoa"/>
        </authorList>
    </citation>
    <scope>IDENTIFICATION</scope>
</reference>
<dbReference type="SUPFAM" id="SSF47823">
    <property type="entry name" value="lambda integrase-like, N-terminal domain"/>
    <property type="match status" value="1"/>
</dbReference>
<dbReference type="InterPro" id="IPR010998">
    <property type="entry name" value="Integrase_recombinase_N"/>
</dbReference>
<evidence type="ECO:0008006" key="5">
    <source>
        <dbReference type="Google" id="ProtNLM"/>
    </source>
</evidence>
<dbReference type="Gene3D" id="1.10.150.130">
    <property type="match status" value="1"/>
</dbReference>
<dbReference type="SUPFAM" id="SSF56349">
    <property type="entry name" value="DNA breaking-rejoining enzymes"/>
    <property type="match status" value="1"/>
</dbReference>
<keyword evidence="2" id="KW-0233">DNA recombination</keyword>
<evidence type="ECO:0000256" key="2">
    <source>
        <dbReference type="ARBA" id="ARBA00023172"/>
    </source>
</evidence>
<proteinExistence type="predicted"/>
<dbReference type="Proteomes" id="UP000594262">
    <property type="component" value="Unplaced"/>
</dbReference>
<dbReference type="PANTHER" id="PTHR34605:SF5">
    <property type="entry name" value="INTEGRASE_RECOMBINASE XERD HOMOLOG"/>
    <property type="match status" value="1"/>
</dbReference>
<keyword evidence="4" id="KW-1185">Reference proteome</keyword>
<dbReference type="GO" id="GO:0015074">
    <property type="term" value="P:DNA integration"/>
    <property type="evidence" value="ECO:0007669"/>
    <property type="project" value="InterPro"/>
</dbReference>
<dbReference type="AlphaFoldDB" id="A0A7M5V186"/>
<protein>
    <recommendedName>
        <fullName evidence="5">Tyr recombinase domain-containing protein</fullName>
    </recommendedName>
</protein>
<dbReference type="InterPro" id="IPR011010">
    <property type="entry name" value="DNA_brk_join_enz"/>
</dbReference>
<dbReference type="PANTHER" id="PTHR34605">
    <property type="entry name" value="PHAGE_INTEGRASE DOMAIN-CONTAINING PROTEIN"/>
    <property type="match status" value="1"/>
</dbReference>
<dbReference type="GO" id="GO:0003677">
    <property type="term" value="F:DNA binding"/>
    <property type="evidence" value="ECO:0007669"/>
    <property type="project" value="UniProtKB-KW"/>
</dbReference>
<dbReference type="GO" id="GO:0006310">
    <property type="term" value="P:DNA recombination"/>
    <property type="evidence" value="ECO:0007669"/>
    <property type="project" value="UniProtKB-KW"/>
</dbReference>
<evidence type="ECO:0000313" key="3">
    <source>
        <dbReference type="EnsemblMetazoa" id="CLYHEMP009612.1"/>
    </source>
</evidence>
<dbReference type="InterPro" id="IPR013762">
    <property type="entry name" value="Integrase-like_cat_sf"/>
</dbReference>
<organism evidence="3 4">
    <name type="scientific">Clytia hemisphaerica</name>
    <dbReference type="NCBI Taxonomy" id="252671"/>
    <lineage>
        <taxon>Eukaryota</taxon>
        <taxon>Metazoa</taxon>
        <taxon>Cnidaria</taxon>
        <taxon>Hydrozoa</taxon>
        <taxon>Hydroidolina</taxon>
        <taxon>Leptothecata</taxon>
        <taxon>Obeliida</taxon>
        <taxon>Clytiidae</taxon>
        <taxon>Clytia</taxon>
    </lineage>
</organism>
<evidence type="ECO:0000256" key="1">
    <source>
        <dbReference type="ARBA" id="ARBA00023125"/>
    </source>
</evidence>
<dbReference type="EnsemblMetazoa" id="CLYHEMT009612.1">
    <property type="protein sequence ID" value="CLYHEMP009612.1"/>
    <property type="gene ID" value="CLYHEMG009612"/>
</dbReference>
<dbReference type="Gene3D" id="1.10.443.10">
    <property type="entry name" value="Intergrase catalytic core"/>
    <property type="match status" value="1"/>
</dbReference>
<dbReference type="OrthoDB" id="5977805at2759"/>
<keyword evidence="1" id="KW-0238">DNA-binding</keyword>
<evidence type="ECO:0000313" key="4">
    <source>
        <dbReference type="Proteomes" id="UP000594262"/>
    </source>
</evidence>
<dbReference type="InterPro" id="IPR052925">
    <property type="entry name" value="Phage_Integrase-like_Recomb"/>
</dbReference>
<sequence length="345" mass="39155">TQNELFLRPTRTNDITRDFASSLLADVQFYREATYAVNTRKAYRTHRKVYLQFCHMLDIQPAPADCIHICMYAAYLARFLLPQSVCVYLNFVGLLHREMGFPNPLLDNWFLSSVLKGIKRSKGIPPVPKLPITVDILSFIHSQLNLLDSKQASFWALCLVSFFGLFRKSHLLPVSQREFSPVTFLTRSDFTFVGSGVHIKVRWSKTIQFGQRTVTIPLVAIPSSHLCPVSAVSRAFSLTPGALPSDQAFCWRDSHLGSNRIFIYRDFMRILQAHLSRSGLSHRQYGSHSFRRGGATFALEAGVPLDSIAIMGDWKSDAMYLYLHMPLSQRLHAQRSISSHISTLT</sequence>
<accession>A0A7M5V186</accession>